<feature type="transmembrane region" description="Helical" evidence="7">
    <location>
        <begin position="6"/>
        <end position="27"/>
    </location>
</feature>
<dbReference type="EMBL" id="JN968380">
    <property type="protein sequence ID" value="AEV58323.1"/>
    <property type="molecule type" value="Genomic_DNA"/>
</dbReference>
<evidence type="ECO:0000256" key="6">
    <source>
        <dbReference type="ARBA" id="ARBA00023276"/>
    </source>
</evidence>
<sequence>MNLELIAQLVVLALIVVSGPLIIALLASRRGNL</sequence>
<proteinExistence type="inferred from homology"/>
<accession>E3T2W2</accession>
<organism evidence="8">
    <name type="scientific">Equisetum arvense</name>
    <name type="common">Field horsetail</name>
    <name type="synonym">Common horsetail</name>
    <dbReference type="NCBI Taxonomy" id="3258"/>
    <lineage>
        <taxon>Eukaryota</taxon>
        <taxon>Viridiplantae</taxon>
        <taxon>Streptophyta</taxon>
        <taxon>Embryophyta</taxon>
        <taxon>Tracheophyta</taxon>
        <taxon>Polypodiopsida</taxon>
        <taxon>Equisetidae</taxon>
        <taxon>Equisetales</taxon>
        <taxon>Equisetaceae</taxon>
        <taxon>Equisetum</taxon>
    </lineage>
</organism>
<name>E3T2W2_EQUAR</name>
<protein>
    <recommendedName>
        <fullName evidence="7">Photosystem II reaction center protein Psb30</fullName>
    </recommendedName>
    <alternativeName>
        <fullName evidence="7">Photosystem II reaction center protein Ycf12</fullName>
    </alternativeName>
</protein>
<keyword evidence="8" id="KW-0934">Plastid</keyword>
<evidence type="ECO:0000256" key="2">
    <source>
        <dbReference type="ARBA" id="ARBA00022531"/>
    </source>
</evidence>
<geneLocation type="plastid" evidence="8"/>
<gene>
    <name evidence="7 8" type="primary">ycf12</name>
    <name evidence="7" type="synonym">psb30</name>
</gene>
<reference evidence="9" key="2">
    <citation type="journal article" date="2014" name="PLoS ONE">
        <title>Chloroplast Genome Differences between Asian and American Equisetum arvense (Equisetaceae) and the Origin of the Hypervariable trnY-trnE Intergenic Spacer.</title>
        <authorList>
            <person name="Kim H.T."/>
            <person name="Kim K.J."/>
        </authorList>
    </citation>
    <scope>NUCLEOTIDE SEQUENCE</scope>
</reference>
<reference evidence="8" key="1">
    <citation type="journal article" date="2010" name="BMC Evol. Biol.">
        <title>Complete plastome sequences of Equisetum arvense and Isoetes flaccida: implications for phylogeny and plastid genome evolution of early land plant lineages.</title>
        <authorList>
            <person name="Karol K.G."/>
            <person name="Arumuganathan K."/>
            <person name="Boore J.L."/>
            <person name="Duffy A.M."/>
            <person name="Everett K.D."/>
            <person name="Hall J.D."/>
            <person name="Hansen S.K."/>
            <person name="Kuehl J.V."/>
            <person name="Mandoli D.F."/>
            <person name="Mishler B.D."/>
            <person name="Olmstead R.G."/>
            <person name="Renzaglia K.S."/>
            <person name="Wolf P.G."/>
        </authorList>
    </citation>
    <scope>NUCLEOTIDE SEQUENCE [LARGE SCALE GENOMIC DNA]</scope>
</reference>
<evidence type="ECO:0000256" key="7">
    <source>
        <dbReference type="HAMAP-Rule" id="MF_01329"/>
    </source>
</evidence>
<dbReference type="GO" id="GO:0042651">
    <property type="term" value="C:thylakoid membrane"/>
    <property type="evidence" value="ECO:0007669"/>
    <property type="project" value="UniProtKB-UniRule"/>
</dbReference>
<keyword evidence="4 7" id="KW-1133">Transmembrane helix</keyword>
<keyword evidence="3 7" id="KW-0812">Transmembrane</keyword>
<dbReference type="HAMAP" id="MF_01329">
    <property type="entry name" value="PSII_Psb30_Ycf12"/>
    <property type="match status" value="1"/>
</dbReference>
<evidence type="ECO:0000256" key="1">
    <source>
        <dbReference type="ARBA" id="ARBA00004167"/>
    </source>
</evidence>
<dbReference type="RefSeq" id="YP_004021801.1">
    <property type="nucleotide sequence ID" value="NC_014699.1"/>
</dbReference>
<keyword evidence="7" id="KW-0793">Thylakoid</keyword>
<evidence type="ECO:0000313" key="9">
    <source>
        <dbReference type="EMBL" id="AEV58323.1"/>
    </source>
</evidence>
<keyword evidence="2 7" id="KW-0602">Photosynthesis</keyword>
<evidence type="ECO:0000256" key="5">
    <source>
        <dbReference type="ARBA" id="ARBA00023136"/>
    </source>
</evidence>
<dbReference type="NCBIfam" id="NF010239">
    <property type="entry name" value="PRK13686.1"/>
    <property type="match status" value="1"/>
</dbReference>
<dbReference type="GO" id="GO:0015979">
    <property type="term" value="P:photosynthesis"/>
    <property type="evidence" value="ECO:0007669"/>
    <property type="project" value="UniProtKB-KW"/>
</dbReference>
<comment type="similarity">
    <text evidence="7">Belongs to the Psb30/Ycf12 family.</text>
</comment>
<evidence type="ECO:0000256" key="4">
    <source>
        <dbReference type="ARBA" id="ARBA00022989"/>
    </source>
</evidence>
<keyword evidence="6 7" id="KW-0604">Photosystem II</keyword>
<dbReference type="GeneID" id="9978512"/>
<keyword evidence="8" id="KW-0150">Chloroplast</keyword>
<comment type="subcellular location">
    <subcellularLocation>
        <location evidence="7">Cellular thylakoid membrane</location>
        <topology evidence="7">Single-pass membrane protein</topology>
    </subcellularLocation>
    <subcellularLocation>
        <location evidence="1">Membrane</location>
        <topology evidence="1">Single-pass membrane protein</topology>
    </subcellularLocation>
</comment>
<dbReference type="EMBL" id="GU191334">
    <property type="protein sequence ID" value="ADA63600.1"/>
    <property type="molecule type" value="Genomic_DNA"/>
</dbReference>
<evidence type="ECO:0000256" key="3">
    <source>
        <dbReference type="ARBA" id="ARBA00022692"/>
    </source>
</evidence>
<comment type="function">
    <text evidence="7">A core subunit of photosystem II (PSII), probably helps stabilize the reaction center.</text>
</comment>
<keyword evidence="5 7" id="KW-0472">Membrane</keyword>
<dbReference type="GO" id="GO:0009523">
    <property type="term" value="C:photosystem II"/>
    <property type="evidence" value="ECO:0007669"/>
    <property type="project" value="UniProtKB-KW"/>
</dbReference>
<dbReference type="AlphaFoldDB" id="E3T2W2"/>
<dbReference type="Pfam" id="PF05969">
    <property type="entry name" value="PSII_Ycf12"/>
    <property type="match status" value="1"/>
</dbReference>
<comment type="subunit">
    <text evidence="7">PSII is composed of 1 copy each of membrane proteins PsbA, PsbB, PsbC, PsbD, PsbE, PsbF, PsbH, PsbI, PsbJ, PsbK, PsbL, PsbM, PsbT, PsbX, PsbY, PsbZ, Psb30/Ycf12, peripheral proteins of the oxygen-evolving complex and a large number of cofactors. It forms dimeric complexes.</text>
</comment>
<dbReference type="InterPro" id="IPR010284">
    <property type="entry name" value="PSII_Ycf12_core-subunit"/>
</dbReference>
<evidence type="ECO:0000313" key="8">
    <source>
        <dbReference type="EMBL" id="ADA63600.1"/>
    </source>
</evidence>